<accession>A0AAU9K2T6</accession>
<organism evidence="3 4">
    <name type="scientific">Blepharisma stoltei</name>
    <dbReference type="NCBI Taxonomy" id="1481888"/>
    <lineage>
        <taxon>Eukaryota</taxon>
        <taxon>Sar</taxon>
        <taxon>Alveolata</taxon>
        <taxon>Ciliophora</taxon>
        <taxon>Postciliodesmatophora</taxon>
        <taxon>Heterotrichea</taxon>
        <taxon>Heterotrichida</taxon>
        <taxon>Blepharismidae</taxon>
        <taxon>Blepharisma</taxon>
    </lineage>
</organism>
<feature type="coiled-coil region" evidence="1">
    <location>
        <begin position="397"/>
        <end position="529"/>
    </location>
</feature>
<evidence type="ECO:0000256" key="2">
    <source>
        <dbReference type="SAM" id="MobiDB-lite"/>
    </source>
</evidence>
<name>A0AAU9K2T6_9CILI</name>
<protein>
    <submittedName>
        <fullName evidence="3">Uncharacterized protein</fullName>
    </submittedName>
</protein>
<comment type="caution">
    <text evidence="3">The sequence shown here is derived from an EMBL/GenBank/DDBJ whole genome shotgun (WGS) entry which is preliminary data.</text>
</comment>
<feature type="region of interest" description="Disordered" evidence="2">
    <location>
        <begin position="273"/>
        <end position="292"/>
    </location>
</feature>
<evidence type="ECO:0000256" key="1">
    <source>
        <dbReference type="SAM" id="Coils"/>
    </source>
</evidence>
<dbReference type="Proteomes" id="UP001162131">
    <property type="component" value="Unassembled WGS sequence"/>
</dbReference>
<evidence type="ECO:0000313" key="3">
    <source>
        <dbReference type="EMBL" id="CAG9331182.1"/>
    </source>
</evidence>
<dbReference type="AlphaFoldDB" id="A0AAU9K2T6"/>
<feature type="compositionally biased region" description="Basic and acidic residues" evidence="2">
    <location>
        <begin position="105"/>
        <end position="121"/>
    </location>
</feature>
<dbReference type="EMBL" id="CAJZBQ010000053">
    <property type="protein sequence ID" value="CAG9331182.1"/>
    <property type="molecule type" value="Genomic_DNA"/>
</dbReference>
<proteinExistence type="predicted"/>
<reference evidence="3" key="1">
    <citation type="submission" date="2021-09" db="EMBL/GenBank/DDBJ databases">
        <authorList>
            <consortium name="AG Swart"/>
            <person name="Singh M."/>
            <person name="Singh A."/>
            <person name="Seah K."/>
            <person name="Emmerich C."/>
        </authorList>
    </citation>
    <scope>NUCLEOTIDE SEQUENCE</scope>
    <source>
        <strain evidence="3">ATCC30299</strain>
    </source>
</reference>
<feature type="coiled-coil region" evidence="1">
    <location>
        <begin position="298"/>
        <end position="367"/>
    </location>
</feature>
<feature type="region of interest" description="Disordered" evidence="2">
    <location>
        <begin position="67"/>
        <end position="169"/>
    </location>
</feature>
<feature type="compositionally biased region" description="Basic and acidic residues" evidence="2">
    <location>
        <begin position="137"/>
        <end position="149"/>
    </location>
</feature>
<sequence length="536" mass="62908">MWPNSRYDKLENKFSLYFYNYFKIIMSRALRDASLTKSDTRYATDNRPPSSIKLPGHTAIPKNYIKTFHPIPKENPNSTPYTFSHSSIKSNSDKKNSRPLSALPAHEETKNKKDEPKRKEASTNYINQSQSNNQWTDSKKVNDINRNAEKGTNMKTISNPRENRREELKSNKPEAFTVNMNIETANKESIYDRNPNVYQRTNYNYDIQERQYEHINPDKTDSTSLTSYETALLGQPYINSGTPQEMRFLSQETKLTPTDNKISSIIGGSISENQRFNNSLPKSRMTPENFDKTPQNKCIELEEENRKLKEEILNLKEQIDDINQEKIKSEKYNQNLQNENFNYKNQLELLNSQLSKYKEDFISLKLEYENQWSQLNKEIIDLKDYISRLEKARLEDNEKYTAHVNNLNAQKKFIEAQHSDAIWKLNNEKSVIEGEKVRLEKQIEDLKATYRIMSKSVVRNEKEDNSKQLDMELKKCQKEIEDYKFQLRNSGPIVKVYHESLIASLEEQITELANLNSQLENDLSAANMKLRQHNIY</sequence>
<keyword evidence="1" id="KW-0175">Coiled coil</keyword>
<gene>
    <name evidence="3" type="ORF">BSTOLATCC_MIC53260</name>
</gene>
<evidence type="ECO:0000313" key="4">
    <source>
        <dbReference type="Proteomes" id="UP001162131"/>
    </source>
</evidence>
<dbReference type="Gene3D" id="1.10.287.1490">
    <property type="match status" value="1"/>
</dbReference>
<keyword evidence="4" id="KW-1185">Reference proteome</keyword>
<feature type="compositionally biased region" description="Polar residues" evidence="2">
    <location>
        <begin position="122"/>
        <end position="136"/>
    </location>
</feature>